<dbReference type="SUPFAM" id="SSF46894">
    <property type="entry name" value="C-terminal effector domain of the bipartite response regulators"/>
    <property type="match status" value="1"/>
</dbReference>
<dbReference type="PANTHER" id="PTHR44688">
    <property type="entry name" value="DNA-BINDING TRANSCRIPTIONAL ACTIVATOR DEVR_DOSR"/>
    <property type="match status" value="1"/>
</dbReference>
<dbReference type="PANTHER" id="PTHR44688:SF16">
    <property type="entry name" value="DNA-BINDING TRANSCRIPTIONAL ACTIVATOR DEVR_DOSR"/>
    <property type="match status" value="1"/>
</dbReference>
<dbReference type="InterPro" id="IPR036388">
    <property type="entry name" value="WH-like_DNA-bd_sf"/>
</dbReference>
<dbReference type="Pfam" id="PF00196">
    <property type="entry name" value="GerE"/>
    <property type="match status" value="1"/>
</dbReference>
<evidence type="ECO:0000313" key="5">
    <source>
        <dbReference type="EMBL" id="VGO12923.1"/>
    </source>
</evidence>
<dbReference type="InterPro" id="IPR000792">
    <property type="entry name" value="Tscrpt_reg_LuxR_C"/>
</dbReference>
<dbReference type="SMART" id="SM00421">
    <property type="entry name" value="HTH_LUXR"/>
    <property type="match status" value="1"/>
</dbReference>
<dbReference type="Proteomes" id="UP000366872">
    <property type="component" value="Unassembled WGS sequence"/>
</dbReference>
<evidence type="ECO:0000256" key="2">
    <source>
        <dbReference type="ARBA" id="ARBA00023125"/>
    </source>
</evidence>
<name>A0A6C2TZ92_PONDE</name>
<dbReference type="PROSITE" id="PS50043">
    <property type="entry name" value="HTH_LUXR_2"/>
    <property type="match status" value="1"/>
</dbReference>
<evidence type="ECO:0000256" key="1">
    <source>
        <dbReference type="ARBA" id="ARBA00023015"/>
    </source>
</evidence>
<protein>
    <submittedName>
        <fullName evidence="5">HTH-type transcriptional regulator YhjB</fullName>
    </submittedName>
</protein>
<keyword evidence="2" id="KW-0238">DNA-binding</keyword>
<dbReference type="EMBL" id="CAAHFG010000001">
    <property type="protein sequence ID" value="VGO12923.1"/>
    <property type="molecule type" value="Genomic_DNA"/>
</dbReference>
<gene>
    <name evidence="5" type="primary">yhjB</name>
    <name evidence="5" type="ORF">PDESU_01477</name>
</gene>
<dbReference type="AlphaFoldDB" id="A0A6C2TZ92"/>
<keyword evidence="3" id="KW-0804">Transcription</keyword>
<proteinExistence type="predicted"/>
<dbReference type="RefSeq" id="WP_136078547.1">
    <property type="nucleotide sequence ID" value="NZ_CAAHFG010000001.1"/>
</dbReference>
<dbReference type="Gene3D" id="1.10.10.10">
    <property type="entry name" value="Winged helix-like DNA-binding domain superfamily/Winged helix DNA-binding domain"/>
    <property type="match status" value="1"/>
</dbReference>
<dbReference type="GO" id="GO:0006355">
    <property type="term" value="P:regulation of DNA-templated transcription"/>
    <property type="evidence" value="ECO:0007669"/>
    <property type="project" value="InterPro"/>
</dbReference>
<sequence>MVSLNSFRNISVADLQQVMLVCERLHNADPGKSFIHHCHTVLNRALGHVHFAAELYQLDPFLLKEHEIRTLDEDYWIPVFKDHMQEHPFAAKMIAISDYEIGATHREASLMEFRQTVLFNEFYDQVEAQNQIWIGIRQGNDLLNCVYSREREYSEAELSLLHIIQPHLELAWKNWRRTRALKQELDLLKGAIFKSETEQAAAAQLRKSIESLTSRQRDVVEQVAQGRDNQEISEELGISPMTVKKHLQLVFQALKIRHRTELAAQWHQAHSIMIH</sequence>
<organism evidence="5 6">
    <name type="scientific">Pontiella desulfatans</name>
    <dbReference type="NCBI Taxonomy" id="2750659"/>
    <lineage>
        <taxon>Bacteria</taxon>
        <taxon>Pseudomonadati</taxon>
        <taxon>Kiritimatiellota</taxon>
        <taxon>Kiritimatiellia</taxon>
        <taxon>Kiritimatiellales</taxon>
        <taxon>Pontiellaceae</taxon>
        <taxon>Pontiella</taxon>
    </lineage>
</organism>
<keyword evidence="1" id="KW-0805">Transcription regulation</keyword>
<evidence type="ECO:0000313" key="6">
    <source>
        <dbReference type="Proteomes" id="UP000366872"/>
    </source>
</evidence>
<evidence type="ECO:0000256" key="3">
    <source>
        <dbReference type="ARBA" id="ARBA00023163"/>
    </source>
</evidence>
<accession>A0A6C2TZ92</accession>
<dbReference type="InterPro" id="IPR016032">
    <property type="entry name" value="Sig_transdc_resp-reg_C-effctor"/>
</dbReference>
<dbReference type="PRINTS" id="PR00038">
    <property type="entry name" value="HTHLUXR"/>
</dbReference>
<dbReference type="CDD" id="cd06170">
    <property type="entry name" value="LuxR_C_like"/>
    <property type="match status" value="1"/>
</dbReference>
<dbReference type="GO" id="GO:0003677">
    <property type="term" value="F:DNA binding"/>
    <property type="evidence" value="ECO:0007669"/>
    <property type="project" value="UniProtKB-KW"/>
</dbReference>
<evidence type="ECO:0000259" key="4">
    <source>
        <dbReference type="PROSITE" id="PS50043"/>
    </source>
</evidence>
<reference evidence="5 6" key="1">
    <citation type="submission" date="2019-04" db="EMBL/GenBank/DDBJ databases">
        <authorList>
            <person name="Van Vliet M D."/>
        </authorList>
    </citation>
    <scope>NUCLEOTIDE SEQUENCE [LARGE SCALE GENOMIC DNA]</scope>
    <source>
        <strain evidence="5 6">F1</strain>
    </source>
</reference>
<feature type="domain" description="HTH luxR-type" evidence="4">
    <location>
        <begin position="205"/>
        <end position="271"/>
    </location>
</feature>
<keyword evidence="6" id="KW-1185">Reference proteome</keyword>